<protein>
    <submittedName>
        <fullName evidence="2">Uncharacterized protein</fullName>
    </submittedName>
</protein>
<feature type="signal peptide" evidence="1">
    <location>
        <begin position="1"/>
        <end position="20"/>
    </location>
</feature>
<reference evidence="2 3" key="1">
    <citation type="submission" date="2020-03" db="EMBL/GenBank/DDBJ databases">
        <title>Spirochaetal bacteria isolated from arthropods constitute a novel genus Entomospira genus novum within the order Spirochaetales.</title>
        <authorList>
            <person name="Grana-Miraglia L."/>
            <person name="Sikutova S."/>
            <person name="Fingerle V."/>
            <person name="Sing A."/>
            <person name="Castillo-Ramirez S."/>
            <person name="Margos G."/>
            <person name="Rudolf I."/>
        </authorList>
    </citation>
    <scope>NUCLEOTIDE SEQUENCE [LARGE SCALE GENOMIC DNA]</scope>
    <source>
        <strain evidence="2 3">BR193</strain>
    </source>
</reference>
<organism evidence="2 3">
    <name type="scientific">Entomospira entomophila</name>
    <dbReference type="NCBI Taxonomy" id="2719988"/>
    <lineage>
        <taxon>Bacteria</taxon>
        <taxon>Pseudomonadati</taxon>
        <taxon>Spirochaetota</taxon>
        <taxon>Spirochaetia</taxon>
        <taxon>Spirochaetales</taxon>
        <taxon>Spirochaetaceae</taxon>
        <taxon>Entomospira</taxon>
    </lineage>
</organism>
<dbReference type="RefSeq" id="WP_167700990.1">
    <property type="nucleotide sequence ID" value="NZ_CP118175.1"/>
</dbReference>
<dbReference type="EMBL" id="JAATLJ010000002">
    <property type="protein sequence ID" value="NIZ41373.1"/>
    <property type="molecule type" value="Genomic_DNA"/>
</dbReference>
<evidence type="ECO:0000256" key="1">
    <source>
        <dbReference type="SAM" id="SignalP"/>
    </source>
</evidence>
<comment type="caution">
    <text evidence="2">The sequence shown here is derived from an EMBL/GenBank/DDBJ whole genome shotgun (WGS) entry which is preliminary data.</text>
</comment>
<sequence>MSKLRLSLFLFSLIITPLSAESRPDFFTSAMMVGVMKYFYMEEKDYIESNDTKHPFASLAQFPQKLRGFSIDQFNHAQLADWYEQLHHGNEMNISYEEIKQQPFTLIYAVYLLTGAFHSEEEEGVLNLQILRKVIHNDDLAQQFLDHHAIIGEQVGEYLKKHVFNEL</sequence>
<keyword evidence="3" id="KW-1185">Reference proteome</keyword>
<feature type="chain" id="PRO_5037937542" evidence="1">
    <location>
        <begin position="21"/>
        <end position="167"/>
    </location>
</feature>
<keyword evidence="1" id="KW-0732">Signal</keyword>
<name>A0A968GA24_9SPIO</name>
<evidence type="ECO:0000313" key="2">
    <source>
        <dbReference type="EMBL" id="NIZ41373.1"/>
    </source>
</evidence>
<gene>
    <name evidence="2" type="ORF">HCT14_07625</name>
</gene>
<dbReference type="AlphaFoldDB" id="A0A968GA24"/>
<accession>A0A968GA24</accession>
<evidence type="ECO:0000313" key="3">
    <source>
        <dbReference type="Proteomes" id="UP000711995"/>
    </source>
</evidence>
<dbReference type="Proteomes" id="UP000711995">
    <property type="component" value="Unassembled WGS sequence"/>
</dbReference>
<proteinExistence type="predicted"/>